<accession>A0AB39Z6Q1</accession>
<dbReference type="InterPro" id="IPR050111">
    <property type="entry name" value="C-type_lectin/snaclec_domain"/>
</dbReference>
<protein>
    <submittedName>
        <fullName evidence="3">Accessory gland protein Acp29AB-like</fullName>
    </submittedName>
</protein>
<name>A0AB39Z6Q1_DROSZ</name>
<keyword evidence="2" id="KW-1185">Reference proteome</keyword>
<dbReference type="GeneID" id="108009445"/>
<proteinExistence type="predicted"/>
<dbReference type="PROSITE" id="PS50041">
    <property type="entry name" value="C_TYPE_LECTIN_2"/>
    <property type="match status" value="1"/>
</dbReference>
<dbReference type="SUPFAM" id="SSF56436">
    <property type="entry name" value="C-type lectin-like"/>
    <property type="match status" value="1"/>
</dbReference>
<feature type="domain" description="C-type lectin" evidence="1">
    <location>
        <begin position="35"/>
        <end position="149"/>
    </location>
</feature>
<dbReference type="RefSeq" id="XP_016929289.2">
    <property type="nucleotide sequence ID" value="XM_017073800.4"/>
</dbReference>
<reference evidence="3" key="1">
    <citation type="submission" date="2025-08" db="UniProtKB">
        <authorList>
            <consortium name="RefSeq"/>
        </authorList>
    </citation>
    <scope>IDENTIFICATION</scope>
</reference>
<dbReference type="Gene3D" id="3.10.100.10">
    <property type="entry name" value="Mannose-Binding Protein A, subunit A"/>
    <property type="match status" value="1"/>
</dbReference>
<dbReference type="InterPro" id="IPR001304">
    <property type="entry name" value="C-type_lectin-like"/>
</dbReference>
<dbReference type="Proteomes" id="UP001652628">
    <property type="component" value="Chromosome 2L"/>
</dbReference>
<dbReference type="PANTHER" id="PTHR22803">
    <property type="entry name" value="MANNOSE, PHOSPHOLIPASE, LECTIN RECEPTOR RELATED"/>
    <property type="match status" value="1"/>
</dbReference>
<dbReference type="InterPro" id="IPR016186">
    <property type="entry name" value="C-type_lectin-like/link_sf"/>
</dbReference>
<dbReference type="Pfam" id="PF00059">
    <property type="entry name" value="Lectin_C"/>
    <property type="match status" value="1"/>
</dbReference>
<dbReference type="CDD" id="cd00037">
    <property type="entry name" value="CLECT"/>
    <property type="match status" value="1"/>
</dbReference>
<sequence length="151" mass="17560">MEMEAQLRSLRNIVETQIEQKKNSDKINKEVFQKKGTRHFYIEKENKLSWYSAADKCRQLGGHLATIRNEREIDRVFSGVQPGSYWVDIYSLGGDEGPYVSSLSGKEVKYLKWGIDLTKYNSNHCVNVRVYGREMYTANCTEKLFFVCQAK</sequence>
<evidence type="ECO:0000313" key="3">
    <source>
        <dbReference type="RefSeq" id="XP_016929289.2"/>
    </source>
</evidence>
<dbReference type="InterPro" id="IPR016187">
    <property type="entry name" value="CTDL_fold"/>
</dbReference>
<evidence type="ECO:0000313" key="2">
    <source>
        <dbReference type="Proteomes" id="UP001652628"/>
    </source>
</evidence>
<dbReference type="SMART" id="SM00034">
    <property type="entry name" value="CLECT"/>
    <property type="match status" value="1"/>
</dbReference>
<evidence type="ECO:0000259" key="1">
    <source>
        <dbReference type="PROSITE" id="PS50041"/>
    </source>
</evidence>
<dbReference type="AlphaFoldDB" id="A0AB39Z6Q1"/>
<gene>
    <name evidence="3" type="primary">LOC108009445</name>
</gene>
<organism evidence="2 3">
    <name type="scientific">Drosophila suzukii</name>
    <name type="common">Spotted-wing drosophila fruit fly</name>
    <dbReference type="NCBI Taxonomy" id="28584"/>
    <lineage>
        <taxon>Eukaryota</taxon>
        <taxon>Metazoa</taxon>
        <taxon>Ecdysozoa</taxon>
        <taxon>Arthropoda</taxon>
        <taxon>Hexapoda</taxon>
        <taxon>Insecta</taxon>
        <taxon>Pterygota</taxon>
        <taxon>Neoptera</taxon>
        <taxon>Endopterygota</taxon>
        <taxon>Diptera</taxon>
        <taxon>Brachycera</taxon>
        <taxon>Muscomorpha</taxon>
        <taxon>Ephydroidea</taxon>
        <taxon>Drosophilidae</taxon>
        <taxon>Drosophila</taxon>
        <taxon>Sophophora</taxon>
    </lineage>
</organism>